<organism evidence="1 2">
    <name type="scientific">Durusdinium trenchii</name>
    <dbReference type="NCBI Taxonomy" id="1381693"/>
    <lineage>
        <taxon>Eukaryota</taxon>
        <taxon>Sar</taxon>
        <taxon>Alveolata</taxon>
        <taxon>Dinophyceae</taxon>
        <taxon>Suessiales</taxon>
        <taxon>Symbiodiniaceae</taxon>
        <taxon>Durusdinium</taxon>
    </lineage>
</organism>
<dbReference type="InterPro" id="IPR036237">
    <property type="entry name" value="Xyl_isomerase-like_sf"/>
</dbReference>
<sequence>MAVRFPGFSANLAMLFQEVPFLQRFARARRAGFNAVEISSNELFAHPPDEVRSCLDAEGLECVLFNLPAGDWRQGDRGLASLDRPKEFLASLQQGAEYAQRLKCPRVHCLAGLNGSAELYRSNLRKAVEFLGPDVEVLIEPINQRSMPGYHLASFAEAADIIADIAGQSDKPLKLLFDVFHCQILHGDLSTNMRKYSDHIGHVQVAGVPDRGEPDARQEVNFRYLFDLLRNELGYQGHIGCEYHPRGETEDGLKWLEEVVAE</sequence>
<dbReference type="PANTHER" id="PTHR43489:SF6">
    <property type="entry name" value="HYDROXYPYRUVATE ISOMERASE-RELATED"/>
    <property type="match status" value="1"/>
</dbReference>
<dbReference type="Proteomes" id="UP001642464">
    <property type="component" value="Unassembled WGS sequence"/>
</dbReference>
<dbReference type="SUPFAM" id="SSF51658">
    <property type="entry name" value="Xylose isomerase-like"/>
    <property type="match status" value="1"/>
</dbReference>
<dbReference type="PIRSF" id="PIRSF006241">
    <property type="entry name" value="HyI"/>
    <property type="match status" value="1"/>
</dbReference>
<dbReference type="InterPro" id="IPR050417">
    <property type="entry name" value="Sugar_Epim/Isomerase"/>
</dbReference>
<protein>
    <submittedName>
        <fullName evidence="1">Hydroxypyruvate isomerase</fullName>
    </submittedName>
</protein>
<gene>
    <name evidence="1" type="ORF">SCF082_LOCUS2205</name>
</gene>
<accession>A0ABP0HM07</accession>
<evidence type="ECO:0000313" key="2">
    <source>
        <dbReference type="Proteomes" id="UP001642464"/>
    </source>
</evidence>
<dbReference type="EMBL" id="CAXAMM010001102">
    <property type="protein sequence ID" value="CAK8990399.1"/>
    <property type="molecule type" value="Genomic_DNA"/>
</dbReference>
<reference evidence="1 2" key="1">
    <citation type="submission" date="2024-02" db="EMBL/GenBank/DDBJ databases">
        <authorList>
            <person name="Chen Y."/>
            <person name="Shah S."/>
            <person name="Dougan E. K."/>
            <person name="Thang M."/>
            <person name="Chan C."/>
        </authorList>
    </citation>
    <scope>NUCLEOTIDE SEQUENCE [LARGE SCALE GENOMIC DNA]</scope>
</reference>
<keyword evidence="1" id="KW-0413">Isomerase</keyword>
<comment type="caution">
    <text evidence="1">The sequence shown here is derived from an EMBL/GenBank/DDBJ whole genome shotgun (WGS) entry which is preliminary data.</text>
</comment>
<evidence type="ECO:0000313" key="1">
    <source>
        <dbReference type="EMBL" id="CAK8990399.1"/>
    </source>
</evidence>
<dbReference type="InterPro" id="IPR026040">
    <property type="entry name" value="HyI-like"/>
</dbReference>
<proteinExistence type="predicted"/>
<dbReference type="GO" id="GO:0016853">
    <property type="term" value="F:isomerase activity"/>
    <property type="evidence" value="ECO:0007669"/>
    <property type="project" value="UniProtKB-KW"/>
</dbReference>
<dbReference type="Pfam" id="PF01261">
    <property type="entry name" value="AP_endonuc_2"/>
    <property type="match status" value="1"/>
</dbReference>
<dbReference type="InterPro" id="IPR013022">
    <property type="entry name" value="Xyl_isomerase-like_TIM-brl"/>
</dbReference>
<keyword evidence="2" id="KW-1185">Reference proteome</keyword>
<name>A0ABP0HM07_9DINO</name>
<dbReference type="PANTHER" id="PTHR43489">
    <property type="entry name" value="ISOMERASE"/>
    <property type="match status" value="1"/>
</dbReference>
<dbReference type="Gene3D" id="3.20.20.150">
    <property type="entry name" value="Divalent-metal-dependent TIM barrel enzymes"/>
    <property type="match status" value="1"/>
</dbReference>